<evidence type="ECO:0000313" key="3">
    <source>
        <dbReference type="EMBL" id="THV09104.1"/>
    </source>
</evidence>
<dbReference type="OrthoDB" id="9810761at2"/>
<dbReference type="CDD" id="cd01130">
    <property type="entry name" value="VirB11-like_ATPase"/>
    <property type="match status" value="1"/>
</dbReference>
<dbReference type="PROSITE" id="PS00662">
    <property type="entry name" value="T2SP_E"/>
    <property type="match status" value="1"/>
</dbReference>
<accession>A0A4S8N2Y7</accession>
<dbReference type="PANTHER" id="PTHR30486">
    <property type="entry name" value="TWITCHING MOTILITY PROTEIN PILT"/>
    <property type="match status" value="1"/>
</dbReference>
<evidence type="ECO:0000259" key="2">
    <source>
        <dbReference type="PROSITE" id="PS00662"/>
    </source>
</evidence>
<dbReference type="Gene3D" id="3.40.50.300">
    <property type="entry name" value="P-loop containing nucleotide triphosphate hydrolases"/>
    <property type="match status" value="1"/>
</dbReference>
<dbReference type="InterPro" id="IPR050921">
    <property type="entry name" value="T4SS_GSP_E_ATPase"/>
</dbReference>
<name>A0A4S8N2Y7_9ACTN</name>
<dbReference type="GO" id="GO:0016887">
    <property type="term" value="F:ATP hydrolysis activity"/>
    <property type="evidence" value="ECO:0007669"/>
    <property type="project" value="InterPro"/>
</dbReference>
<dbReference type="NCBIfam" id="TIGR03819">
    <property type="entry name" value="heli_sec_ATPase"/>
    <property type="match status" value="1"/>
</dbReference>
<feature type="domain" description="Bacterial type II secretion system protein E" evidence="2">
    <location>
        <begin position="266"/>
        <end position="280"/>
    </location>
</feature>
<protein>
    <submittedName>
        <fullName evidence="3">TadA family conjugal transfer-associated ATPase</fullName>
    </submittedName>
</protein>
<evidence type="ECO:0000313" key="4">
    <source>
        <dbReference type="Proteomes" id="UP000307087"/>
    </source>
</evidence>
<reference evidence="3 4" key="1">
    <citation type="journal article" date="2009" name="Int. J. Syst. Evol. Microbiol.">
        <title>Nocardioides caeni sp. nov., isolated from wastewater.</title>
        <authorList>
            <person name="Yoon J.H."/>
            <person name="Kang S.J."/>
            <person name="Park S."/>
            <person name="Kim W."/>
            <person name="Oh T.K."/>
        </authorList>
    </citation>
    <scope>NUCLEOTIDE SEQUENCE [LARGE SCALE GENOMIC DNA]</scope>
    <source>
        <strain evidence="3 4">DSM 23134</strain>
    </source>
</reference>
<organism evidence="3 4">
    <name type="scientific">Nocardioides caeni</name>
    <dbReference type="NCBI Taxonomy" id="574700"/>
    <lineage>
        <taxon>Bacteria</taxon>
        <taxon>Bacillati</taxon>
        <taxon>Actinomycetota</taxon>
        <taxon>Actinomycetes</taxon>
        <taxon>Propionibacteriales</taxon>
        <taxon>Nocardioidaceae</taxon>
        <taxon>Nocardioides</taxon>
    </lineage>
</organism>
<dbReference type="PANTHER" id="PTHR30486:SF6">
    <property type="entry name" value="TYPE IV PILUS RETRACTATION ATPASE PILT"/>
    <property type="match status" value="1"/>
</dbReference>
<evidence type="ECO:0000256" key="1">
    <source>
        <dbReference type="ARBA" id="ARBA00006611"/>
    </source>
</evidence>
<dbReference type="InterPro" id="IPR027417">
    <property type="entry name" value="P-loop_NTPase"/>
</dbReference>
<keyword evidence="4" id="KW-1185">Reference proteome</keyword>
<comment type="caution">
    <text evidence="3">The sequence shown here is derived from an EMBL/GenBank/DDBJ whole genome shotgun (WGS) entry which is preliminary data.</text>
</comment>
<sequence>MNTPASVPAGEVADLRGLVETVRRRLAAQAGDLTPHRVADALRASGMPVGDATVLAVHEEMRREAAGLGVLEPLLRLPGVTDVLVNGPGPVLLDRGDGLEETDVVLTSEESCRRLAQRLVASGGRRLDDAAPYADVRLPDGSRCHAVLAPLAHPGTAISLRVPRRGGLDLAELRAAGALTDDGWELVRRLVAARRAFVVSGGTGTGKTTLLAALLSEVDPGERLVVVEDAAELRPPHPRLVSLESRPANVEGAGAVPMRDLVRQALRMRPDRLVVGEVRDGAVVDLLAAMNTGHEGGCGTLHANTAGDVPARIEALAVSAGLDRLAVHSQLAAALDVVLHVVRDRSSGRRRLGEIAVLRRQDDGLVRTEAAVSFDAGGRTVRGAGLDDLRRLLGGTAP</sequence>
<dbReference type="EMBL" id="STGW01000017">
    <property type="protein sequence ID" value="THV09104.1"/>
    <property type="molecule type" value="Genomic_DNA"/>
</dbReference>
<gene>
    <name evidence="3" type="ORF">E9934_17520</name>
</gene>
<dbReference type="Gene3D" id="3.30.450.380">
    <property type="match status" value="1"/>
</dbReference>
<dbReference type="InterPro" id="IPR001482">
    <property type="entry name" value="T2SS/T4SS_dom"/>
</dbReference>
<dbReference type="Proteomes" id="UP000307087">
    <property type="component" value="Unassembled WGS sequence"/>
</dbReference>
<dbReference type="SUPFAM" id="SSF52540">
    <property type="entry name" value="P-loop containing nucleoside triphosphate hydrolases"/>
    <property type="match status" value="1"/>
</dbReference>
<comment type="similarity">
    <text evidence="1">Belongs to the GSP E family.</text>
</comment>
<dbReference type="RefSeq" id="WP_136564197.1">
    <property type="nucleotide sequence ID" value="NZ_BAABLS010000006.1"/>
</dbReference>
<dbReference type="InterPro" id="IPR022399">
    <property type="entry name" value="TadA-like_ATPase"/>
</dbReference>
<dbReference type="AlphaFoldDB" id="A0A4S8N2Y7"/>
<proteinExistence type="inferred from homology"/>
<dbReference type="Pfam" id="PF00437">
    <property type="entry name" value="T2SSE"/>
    <property type="match status" value="1"/>
</dbReference>